<dbReference type="PROSITE" id="PS50088">
    <property type="entry name" value="ANK_REPEAT"/>
    <property type="match status" value="1"/>
</dbReference>
<dbReference type="PANTHER" id="PTHR24180">
    <property type="entry name" value="CYCLIN-DEPENDENT KINASE INHIBITOR 2C-RELATED"/>
    <property type="match status" value="1"/>
</dbReference>
<gene>
    <name evidence="4" type="ORF">N657DRAFT_647819</name>
</gene>
<reference evidence="4" key="2">
    <citation type="submission" date="2023-05" db="EMBL/GenBank/DDBJ databases">
        <authorList>
            <consortium name="Lawrence Berkeley National Laboratory"/>
            <person name="Steindorff A."/>
            <person name="Hensen N."/>
            <person name="Bonometti L."/>
            <person name="Westerberg I."/>
            <person name="Brannstrom I.O."/>
            <person name="Guillou S."/>
            <person name="Cros-Aarteil S."/>
            <person name="Calhoun S."/>
            <person name="Haridas S."/>
            <person name="Kuo A."/>
            <person name="Mondo S."/>
            <person name="Pangilinan J."/>
            <person name="Riley R."/>
            <person name="Labutti K."/>
            <person name="Andreopoulos B."/>
            <person name="Lipzen A."/>
            <person name="Chen C."/>
            <person name="Yanf M."/>
            <person name="Daum C."/>
            <person name="Ng V."/>
            <person name="Clum A."/>
            <person name="Ohm R."/>
            <person name="Martin F."/>
            <person name="Silar P."/>
            <person name="Natvig D."/>
            <person name="Lalanne C."/>
            <person name="Gautier V."/>
            <person name="Ament-Velasquez S.L."/>
            <person name="Kruys A."/>
            <person name="Hutchinson M.I."/>
            <person name="Powell A.J."/>
            <person name="Barry K."/>
            <person name="Miller A.N."/>
            <person name="Grigoriev I.V."/>
            <person name="Debuchy R."/>
            <person name="Gladieux P."/>
            <person name="Thoren M.H."/>
            <person name="Johannesson H."/>
        </authorList>
    </citation>
    <scope>NUCLEOTIDE SEQUENCE</scope>
    <source>
        <strain evidence="4">CBS 731.68</strain>
    </source>
</reference>
<dbReference type="AlphaFoldDB" id="A0AAN6TW72"/>
<evidence type="ECO:0000256" key="1">
    <source>
        <dbReference type="ARBA" id="ARBA00022737"/>
    </source>
</evidence>
<evidence type="ECO:0000313" key="4">
    <source>
        <dbReference type="EMBL" id="KAK4121634.1"/>
    </source>
</evidence>
<evidence type="ECO:0000256" key="2">
    <source>
        <dbReference type="ARBA" id="ARBA00023043"/>
    </source>
</evidence>
<dbReference type="GeneID" id="87830162"/>
<dbReference type="Proteomes" id="UP001302602">
    <property type="component" value="Unassembled WGS sequence"/>
</dbReference>
<keyword evidence="1" id="KW-0677">Repeat</keyword>
<name>A0AAN6TW72_9PEZI</name>
<reference evidence="4" key="1">
    <citation type="journal article" date="2023" name="Mol. Phylogenet. Evol.">
        <title>Genome-scale phylogeny and comparative genomics of the fungal order Sordariales.</title>
        <authorList>
            <person name="Hensen N."/>
            <person name="Bonometti L."/>
            <person name="Westerberg I."/>
            <person name="Brannstrom I.O."/>
            <person name="Guillou S."/>
            <person name="Cros-Aarteil S."/>
            <person name="Calhoun S."/>
            <person name="Haridas S."/>
            <person name="Kuo A."/>
            <person name="Mondo S."/>
            <person name="Pangilinan J."/>
            <person name="Riley R."/>
            <person name="LaButti K."/>
            <person name="Andreopoulos B."/>
            <person name="Lipzen A."/>
            <person name="Chen C."/>
            <person name="Yan M."/>
            <person name="Daum C."/>
            <person name="Ng V."/>
            <person name="Clum A."/>
            <person name="Steindorff A."/>
            <person name="Ohm R.A."/>
            <person name="Martin F."/>
            <person name="Silar P."/>
            <person name="Natvig D.O."/>
            <person name="Lalanne C."/>
            <person name="Gautier V."/>
            <person name="Ament-Velasquez S.L."/>
            <person name="Kruys A."/>
            <person name="Hutchinson M.I."/>
            <person name="Powell A.J."/>
            <person name="Barry K."/>
            <person name="Miller A.N."/>
            <person name="Grigoriev I.V."/>
            <person name="Debuchy R."/>
            <person name="Gladieux P."/>
            <person name="Hiltunen Thoren M."/>
            <person name="Johannesson H."/>
        </authorList>
    </citation>
    <scope>NUCLEOTIDE SEQUENCE</scope>
    <source>
        <strain evidence="4">CBS 731.68</strain>
    </source>
</reference>
<dbReference type="InterPro" id="IPR002110">
    <property type="entry name" value="Ankyrin_rpt"/>
</dbReference>
<feature type="repeat" description="ANK" evidence="3">
    <location>
        <begin position="526"/>
        <end position="558"/>
    </location>
</feature>
<comment type="caution">
    <text evidence="4">The sequence shown here is derived from an EMBL/GenBank/DDBJ whole genome shotgun (WGS) entry which is preliminary data.</text>
</comment>
<evidence type="ECO:0008006" key="6">
    <source>
        <dbReference type="Google" id="ProtNLM"/>
    </source>
</evidence>
<evidence type="ECO:0000313" key="5">
    <source>
        <dbReference type="Proteomes" id="UP001302602"/>
    </source>
</evidence>
<dbReference type="Gene3D" id="1.25.40.20">
    <property type="entry name" value="Ankyrin repeat-containing domain"/>
    <property type="match status" value="2"/>
</dbReference>
<accession>A0AAN6TW72</accession>
<keyword evidence="2 3" id="KW-0040">ANK repeat</keyword>
<dbReference type="PROSITE" id="PS50297">
    <property type="entry name" value="ANK_REP_REGION"/>
    <property type="match status" value="1"/>
</dbReference>
<protein>
    <recommendedName>
        <fullName evidence="6">Ankyrin repeat protein</fullName>
    </recommendedName>
</protein>
<dbReference type="RefSeq" id="XP_062645405.1">
    <property type="nucleotide sequence ID" value="XM_062793393.1"/>
</dbReference>
<dbReference type="InterPro" id="IPR051637">
    <property type="entry name" value="Ank_repeat_dom-contain_49"/>
</dbReference>
<keyword evidence="5" id="KW-1185">Reference proteome</keyword>
<dbReference type="EMBL" id="MU853233">
    <property type="protein sequence ID" value="KAK4121634.1"/>
    <property type="molecule type" value="Genomic_DNA"/>
</dbReference>
<proteinExistence type="predicted"/>
<dbReference type="PANTHER" id="PTHR24180:SF45">
    <property type="entry name" value="POLY [ADP-RIBOSE] POLYMERASE TANKYRASE"/>
    <property type="match status" value="1"/>
</dbReference>
<dbReference type="Pfam" id="PF12796">
    <property type="entry name" value="Ank_2"/>
    <property type="match status" value="1"/>
</dbReference>
<organism evidence="4 5">
    <name type="scientific">Parathielavia appendiculata</name>
    <dbReference type="NCBI Taxonomy" id="2587402"/>
    <lineage>
        <taxon>Eukaryota</taxon>
        <taxon>Fungi</taxon>
        <taxon>Dikarya</taxon>
        <taxon>Ascomycota</taxon>
        <taxon>Pezizomycotina</taxon>
        <taxon>Sordariomycetes</taxon>
        <taxon>Sordariomycetidae</taxon>
        <taxon>Sordariales</taxon>
        <taxon>Chaetomiaceae</taxon>
        <taxon>Parathielavia</taxon>
    </lineage>
</organism>
<dbReference type="SMART" id="SM00248">
    <property type="entry name" value="ANK"/>
    <property type="match status" value="5"/>
</dbReference>
<dbReference type="InterPro" id="IPR036770">
    <property type="entry name" value="Ankyrin_rpt-contain_sf"/>
</dbReference>
<dbReference type="SUPFAM" id="SSF48403">
    <property type="entry name" value="Ankyrin repeat"/>
    <property type="match status" value="1"/>
</dbReference>
<sequence length="1028" mass="116276">MAETLGAVSACVGIAAFVLQVTCRMEDLKTLLLKDIPAEVADQLGPLSERLELFQAHLERLRSESLEGDPAVKFAVQQSSSRFHKVEDAVQQLQRKYLPEGHALSGRLDKLKLKVTRKDILEQIKTAKDSIMEMIHDINLACSVSTHFLLRQHVRMSEAIIVAHRRDASSGELGGPAMVHKSAISLERAITETTSVPERQTRRISRAKKHQHCGPRHCDCLCHLTAKTSGRVWGLEYTPLSIFLKKPVTRKCCSSQFCLNLRLALSSYGIPLAIIAGLNITADAMGHTIRPVLKTERIVKYTSPGFETLVRSARGDISLAQAQAKFFELYRSDPTFKYHRDPSGQSYVQHLLKYPWGCRSRDQLKLLRMFVDEFDMSLEDQDCGFLAKCAGWIGEGPHLDLLDAILDCGFDPTAINSPRWEQWPQSCSPNWIAGEHTPDPFFVEYLATLVREGPTFAGSSTLCSVVLTGSDNDVEAWLSRSQPSSQQLVESTTFLGQSPLHLAVTKPSVCRILLDAGHALDVTDNWGATPLMYAAAMGEKETVALLLSNRANPIIRQRDPRRHRYDDREGGRTFFHYAIARGHLDLVIDALGTIEETYINGVEVRQACAQVAIISTISCDRPPWDHRADFFVELVKNLHAADVNMSLTDSFQGVNDNNLMHYVESMEEASALVRCGFNRFNDRNSDGKQAIHSLLARCRGPALIKFCIDNGTDIGNKDNQDRTILFDLFSSLESFDDWKAWEKLDAIKLCLEAGIDIFDGDNCKCPCSPDGCTISCIFMTDFSSSTYFGPGLLWSLEWVTLVEEHCGVEAARRVLLSLLRRIKCDEPDIEINHVCCHRGRAIATRRRRMYQAQPRPLADDDIVEILDEESGFIDLLNIEMEQLASDSIQLLKSRWMAVIKATYDAHVQNVNKAKAEYKPPLSKESRLNLFQVDYKNDTYQTVLYYYQEPRAYPMTKAVCSYKFWLQHEHTRPDDYPFRKIRRSRWFERRAALVKEFIDIMEIPVDELNAEMARLEKENLARGTIVKVQ</sequence>
<evidence type="ECO:0000256" key="3">
    <source>
        <dbReference type="PROSITE-ProRule" id="PRU00023"/>
    </source>
</evidence>